<accession>A0A1M7KHP8</accession>
<keyword evidence="5 8" id="KW-1133">Transmembrane helix</keyword>
<keyword evidence="10" id="KW-1185">Reference proteome</keyword>
<evidence type="ECO:0000256" key="6">
    <source>
        <dbReference type="ARBA" id="ARBA00023065"/>
    </source>
</evidence>
<feature type="transmembrane region" description="Helical" evidence="8">
    <location>
        <begin position="159"/>
        <end position="178"/>
    </location>
</feature>
<protein>
    <submittedName>
        <fullName evidence="9">Potassium uptake protein, TrkH family</fullName>
    </submittedName>
</protein>
<dbReference type="PANTHER" id="PTHR32024">
    <property type="entry name" value="TRK SYSTEM POTASSIUM UPTAKE PROTEIN TRKG-RELATED"/>
    <property type="match status" value="1"/>
</dbReference>
<feature type="transmembrane region" description="Helical" evidence="8">
    <location>
        <begin position="190"/>
        <end position="211"/>
    </location>
</feature>
<evidence type="ECO:0000256" key="1">
    <source>
        <dbReference type="ARBA" id="ARBA00004651"/>
    </source>
</evidence>
<evidence type="ECO:0000256" key="2">
    <source>
        <dbReference type="ARBA" id="ARBA00022448"/>
    </source>
</evidence>
<feature type="transmembrane region" description="Helical" evidence="8">
    <location>
        <begin position="353"/>
        <end position="373"/>
    </location>
</feature>
<dbReference type="PANTHER" id="PTHR32024:SF4">
    <property type="entry name" value="KTR SYSTEM POTASSIUM UPTAKE PROTEIN D"/>
    <property type="match status" value="1"/>
</dbReference>
<dbReference type="InterPro" id="IPR003445">
    <property type="entry name" value="Cat_transpt"/>
</dbReference>
<sequence length="448" mass="49871">MKILRIDNLRPSQIIVLFYLFAVIVSVCLLSLPITVKPEVDWTFLDVLFTAVSAISVTGLTVVSTADTFSTPGIFILLFILQFGGIGIMTLGTFFWLLIGKKIGLRERRLISTDQNQSHLSGLVKLMKQILGIIVLIEFIGTIILGTYFLNYFETWQEAYLQGLFAAVSATTNAGFDITGSSLIPFANDYFVQIINIILLTLGAIGFPVLIELKDYLKNKKIYQRSHFSLYTKLTTVTFFSLMLFGTLVILLFEWNHFFAGKSWHESIFYAFFQSSTTRNGGLATMDVSAFSNPTLLALCFLMFIGASPSSVGGGIRTTTFAVILLVIYSFSKGQKDIKVFRSELDPEDIRKSVVVTFLAIMICLISLVILSATESFTLMQLMFEISSAFGTTGLSMGITPELSGIGKIVVIALMFIGRIGILSFIFIFHHKDQEVNYHYPKERIIVG</sequence>
<reference evidence="9 10" key="1">
    <citation type="submission" date="2016-11" db="EMBL/GenBank/DDBJ databases">
        <authorList>
            <person name="Jaros S."/>
            <person name="Januszkiewicz K."/>
            <person name="Wedrychowicz H."/>
        </authorList>
    </citation>
    <scope>NUCLEOTIDE SEQUENCE [LARGE SCALE GENOMIC DNA]</scope>
    <source>
        <strain evidence="9 10">CGMCC 1.10681</strain>
    </source>
</reference>
<dbReference type="AlphaFoldDB" id="A0A1M7KHP8"/>
<dbReference type="Pfam" id="PF02386">
    <property type="entry name" value="TrkH"/>
    <property type="match status" value="1"/>
</dbReference>
<keyword evidence="3" id="KW-1003">Cell membrane</keyword>
<evidence type="ECO:0000256" key="3">
    <source>
        <dbReference type="ARBA" id="ARBA00022475"/>
    </source>
</evidence>
<dbReference type="GO" id="GO:0030001">
    <property type="term" value="P:metal ion transport"/>
    <property type="evidence" value="ECO:0007669"/>
    <property type="project" value="UniProtKB-ARBA"/>
</dbReference>
<feature type="transmembrane region" description="Helical" evidence="8">
    <location>
        <begin position="74"/>
        <end position="99"/>
    </location>
</feature>
<evidence type="ECO:0000256" key="7">
    <source>
        <dbReference type="ARBA" id="ARBA00023136"/>
    </source>
</evidence>
<dbReference type="GO" id="GO:0008324">
    <property type="term" value="F:monoatomic cation transmembrane transporter activity"/>
    <property type="evidence" value="ECO:0007669"/>
    <property type="project" value="InterPro"/>
</dbReference>
<feature type="transmembrane region" description="Helical" evidence="8">
    <location>
        <begin position="409"/>
        <end position="429"/>
    </location>
</feature>
<evidence type="ECO:0000313" key="9">
    <source>
        <dbReference type="EMBL" id="SHM64859.1"/>
    </source>
</evidence>
<proteinExistence type="predicted"/>
<feature type="transmembrane region" description="Helical" evidence="8">
    <location>
        <begin position="44"/>
        <end position="62"/>
    </location>
</feature>
<dbReference type="STRING" id="1027249.SAMN05216179_0715"/>
<name>A0A1M7KHP8_9BACI</name>
<evidence type="ECO:0000313" key="10">
    <source>
        <dbReference type="Proteomes" id="UP000184184"/>
    </source>
</evidence>
<dbReference type="RefSeq" id="WP_073199698.1">
    <property type="nucleotide sequence ID" value="NZ_FRCZ01000001.1"/>
</dbReference>
<feature type="transmembrane region" description="Helical" evidence="8">
    <location>
        <begin position="231"/>
        <end position="253"/>
    </location>
</feature>
<dbReference type="Proteomes" id="UP000184184">
    <property type="component" value="Unassembled WGS sequence"/>
</dbReference>
<organism evidence="9 10">
    <name type="scientific">Gracilibacillus kekensis</name>
    <dbReference type="NCBI Taxonomy" id="1027249"/>
    <lineage>
        <taxon>Bacteria</taxon>
        <taxon>Bacillati</taxon>
        <taxon>Bacillota</taxon>
        <taxon>Bacilli</taxon>
        <taxon>Bacillales</taxon>
        <taxon>Bacillaceae</taxon>
        <taxon>Gracilibacillus</taxon>
    </lineage>
</organism>
<keyword evidence="6" id="KW-0406">Ion transport</keyword>
<dbReference type="OrthoDB" id="9810952at2"/>
<keyword evidence="7 8" id="KW-0472">Membrane</keyword>
<dbReference type="GO" id="GO:0005886">
    <property type="term" value="C:plasma membrane"/>
    <property type="evidence" value="ECO:0007669"/>
    <property type="project" value="UniProtKB-SubCell"/>
</dbReference>
<feature type="transmembrane region" description="Helical" evidence="8">
    <location>
        <begin position="130"/>
        <end position="153"/>
    </location>
</feature>
<evidence type="ECO:0000256" key="4">
    <source>
        <dbReference type="ARBA" id="ARBA00022692"/>
    </source>
</evidence>
<comment type="subcellular location">
    <subcellularLocation>
        <location evidence="1">Cell membrane</location>
        <topology evidence="1">Multi-pass membrane protein</topology>
    </subcellularLocation>
</comment>
<dbReference type="EMBL" id="FRCZ01000001">
    <property type="protein sequence ID" value="SHM64859.1"/>
    <property type="molecule type" value="Genomic_DNA"/>
</dbReference>
<evidence type="ECO:0000256" key="5">
    <source>
        <dbReference type="ARBA" id="ARBA00022989"/>
    </source>
</evidence>
<feature type="transmembrane region" description="Helical" evidence="8">
    <location>
        <begin position="314"/>
        <end position="332"/>
    </location>
</feature>
<feature type="transmembrane region" description="Helical" evidence="8">
    <location>
        <begin position="12"/>
        <end position="32"/>
    </location>
</feature>
<evidence type="ECO:0000256" key="8">
    <source>
        <dbReference type="SAM" id="Phobius"/>
    </source>
</evidence>
<keyword evidence="4 8" id="KW-0812">Transmembrane</keyword>
<gene>
    <name evidence="9" type="ORF">SAMN05216179_0715</name>
</gene>
<keyword evidence="2" id="KW-0813">Transport</keyword>